<gene>
    <name evidence="2" type="ORF">F0Q34_12590</name>
</gene>
<evidence type="ECO:0000313" key="2">
    <source>
        <dbReference type="EMBL" id="KAA2212957.1"/>
    </source>
</evidence>
<comment type="caution">
    <text evidence="2">The sequence shown here is derived from an EMBL/GenBank/DDBJ whole genome shotgun (WGS) entry which is preliminary data.</text>
</comment>
<reference evidence="2 3" key="1">
    <citation type="journal article" date="2015" name="Int. J. Syst. Evol. Microbiol.">
        <title>Roseomonas oryzae sp. nov., isolated from paddy rhizosphere soil.</title>
        <authorList>
            <person name="Ramaprasad E.V."/>
            <person name="Sasikala Ch."/>
            <person name="Ramana Ch.V."/>
        </authorList>
    </citation>
    <scope>NUCLEOTIDE SEQUENCE [LARGE SCALE GENOMIC DNA]</scope>
    <source>
        <strain evidence="2 3">KCTC 42542</strain>
    </source>
</reference>
<keyword evidence="3" id="KW-1185">Reference proteome</keyword>
<feature type="region of interest" description="Disordered" evidence="1">
    <location>
        <begin position="58"/>
        <end position="84"/>
    </location>
</feature>
<name>A0A5B2TES7_9PROT</name>
<sequence>MSSSEFAHGPYIIKTFQRDGECRARAFHNGVWLRDVSDWTAGTVAETVRRMRASLDALEEQEEEADEAAHTPPPAAPFLSRAAR</sequence>
<accession>A0A5B2TES7</accession>
<dbReference type="Proteomes" id="UP000322110">
    <property type="component" value="Unassembled WGS sequence"/>
</dbReference>
<dbReference type="EMBL" id="VUKA01000005">
    <property type="protein sequence ID" value="KAA2212957.1"/>
    <property type="molecule type" value="Genomic_DNA"/>
</dbReference>
<protein>
    <submittedName>
        <fullName evidence="2">Uncharacterized protein</fullName>
    </submittedName>
</protein>
<evidence type="ECO:0000256" key="1">
    <source>
        <dbReference type="SAM" id="MobiDB-lite"/>
    </source>
</evidence>
<dbReference type="AlphaFoldDB" id="A0A5B2TES7"/>
<dbReference type="OrthoDB" id="9943036at2"/>
<organism evidence="2 3">
    <name type="scientific">Teichococcus oryzae</name>
    <dbReference type="NCBI Taxonomy" id="1608942"/>
    <lineage>
        <taxon>Bacteria</taxon>
        <taxon>Pseudomonadati</taxon>
        <taxon>Pseudomonadota</taxon>
        <taxon>Alphaproteobacteria</taxon>
        <taxon>Acetobacterales</taxon>
        <taxon>Roseomonadaceae</taxon>
        <taxon>Roseomonas</taxon>
    </lineage>
</organism>
<dbReference type="RefSeq" id="WP_149812573.1">
    <property type="nucleotide sequence ID" value="NZ_VUKA01000005.1"/>
</dbReference>
<evidence type="ECO:0000313" key="3">
    <source>
        <dbReference type="Proteomes" id="UP000322110"/>
    </source>
</evidence>
<proteinExistence type="predicted"/>